<accession>A0A0D0DWQ4</accession>
<protein>
    <submittedName>
        <fullName evidence="2">Unplaced genomic scaffold scaffold_291, whole genome shotgun sequence</fullName>
    </submittedName>
</protein>
<evidence type="ECO:0000313" key="3">
    <source>
        <dbReference type="Proteomes" id="UP000054538"/>
    </source>
</evidence>
<name>A0A0D0DWQ4_9AGAM</name>
<dbReference type="InParanoid" id="A0A0D0DWQ4"/>
<evidence type="ECO:0000256" key="1">
    <source>
        <dbReference type="SAM" id="MobiDB-lite"/>
    </source>
</evidence>
<sequence length="189" mass="22165">MVDVVLLCRWQQPTTGLYLNYLHETENLIKNCRSTNRFINSTLSLAYAAMHMLTQVNSEHATLNTTSIDQCTSKLHRIWKRRRKKRKPTSTQINRCALYHSSRRRDCSKNSGSPLGKSRQPGLRAQSSSIFRARLSLEIQRQLVDRLQRKHRPQRRPHDSIVICQSSTEVTFERWIWSQWFAWNIASVG</sequence>
<gene>
    <name evidence="2" type="ORF">PAXRUDRAFT_455001</name>
</gene>
<proteinExistence type="predicted"/>
<dbReference type="EMBL" id="KN825113">
    <property type="protein sequence ID" value="KIK94356.1"/>
    <property type="molecule type" value="Genomic_DNA"/>
</dbReference>
<dbReference type="HOGENOM" id="CLU_1434865_0_0_1"/>
<dbReference type="Proteomes" id="UP000054538">
    <property type="component" value="Unassembled WGS sequence"/>
</dbReference>
<organism evidence="2 3">
    <name type="scientific">Paxillus rubicundulus Ve08.2h10</name>
    <dbReference type="NCBI Taxonomy" id="930991"/>
    <lineage>
        <taxon>Eukaryota</taxon>
        <taxon>Fungi</taxon>
        <taxon>Dikarya</taxon>
        <taxon>Basidiomycota</taxon>
        <taxon>Agaricomycotina</taxon>
        <taxon>Agaricomycetes</taxon>
        <taxon>Agaricomycetidae</taxon>
        <taxon>Boletales</taxon>
        <taxon>Paxilineae</taxon>
        <taxon>Paxillaceae</taxon>
        <taxon>Paxillus</taxon>
    </lineage>
</organism>
<dbReference type="AlphaFoldDB" id="A0A0D0DWQ4"/>
<keyword evidence="3" id="KW-1185">Reference proteome</keyword>
<evidence type="ECO:0000313" key="2">
    <source>
        <dbReference type="EMBL" id="KIK94356.1"/>
    </source>
</evidence>
<reference evidence="3" key="2">
    <citation type="submission" date="2015-01" db="EMBL/GenBank/DDBJ databases">
        <title>Evolutionary Origins and Diversification of the Mycorrhizal Mutualists.</title>
        <authorList>
            <consortium name="DOE Joint Genome Institute"/>
            <consortium name="Mycorrhizal Genomics Consortium"/>
            <person name="Kohler A."/>
            <person name="Kuo A."/>
            <person name="Nagy L.G."/>
            <person name="Floudas D."/>
            <person name="Copeland A."/>
            <person name="Barry K.W."/>
            <person name="Cichocki N."/>
            <person name="Veneault-Fourrey C."/>
            <person name="LaButti K."/>
            <person name="Lindquist E.A."/>
            <person name="Lipzen A."/>
            <person name="Lundell T."/>
            <person name="Morin E."/>
            <person name="Murat C."/>
            <person name="Riley R."/>
            <person name="Ohm R."/>
            <person name="Sun H."/>
            <person name="Tunlid A."/>
            <person name="Henrissat B."/>
            <person name="Grigoriev I.V."/>
            <person name="Hibbett D.S."/>
            <person name="Martin F."/>
        </authorList>
    </citation>
    <scope>NUCLEOTIDE SEQUENCE [LARGE SCALE GENOMIC DNA]</scope>
    <source>
        <strain evidence="3">Ve08.2h10</strain>
    </source>
</reference>
<feature type="region of interest" description="Disordered" evidence="1">
    <location>
        <begin position="103"/>
        <end position="126"/>
    </location>
</feature>
<reference evidence="2 3" key="1">
    <citation type="submission" date="2014-04" db="EMBL/GenBank/DDBJ databases">
        <authorList>
            <consortium name="DOE Joint Genome Institute"/>
            <person name="Kuo A."/>
            <person name="Kohler A."/>
            <person name="Jargeat P."/>
            <person name="Nagy L.G."/>
            <person name="Floudas D."/>
            <person name="Copeland A."/>
            <person name="Barry K.W."/>
            <person name="Cichocki N."/>
            <person name="Veneault-Fourrey C."/>
            <person name="LaButti K."/>
            <person name="Lindquist E.A."/>
            <person name="Lipzen A."/>
            <person name="Lundell T."/>
            <person name="Morin E."/>
            <person name="Murat C."/>
            <person name="Sun H."/>
            <person name="Tunlid A."/>
            <person name="Henrissat B."/>
            <person name="Grigoriev I.V."/>
            <person name="Hibbett D.S."/>
            <person name="Martin F."/>
            <person name="Nordberg H.P."/>
            <person name="Cantor M.N."/>
            <person name="Hua S.X."/>
        </authorList>
    </citation>
    <scope>NUCLEOTIDE SEQUENCE [LARGE SCALE GENOMIC DNA]</scope>
    <source>
        <strain evidence="2 3">Ve08.2h10</strain>
    </source>
</reference>